<evidence type="ECO:0000313" key="8">
    <source>
        <dbReference type="EMBL" id="SHE68650.1"/>
    </source>
</evidence>
<proteinExistence type="inferred from homology"/>
<comment type="similarity">
    <text evidence="1 5">Belongs to the glycosyl hydrolase 57 family.</text>
</comment>
<dbReference type="RefSeq" id="WP_073341708.1">
    <property type="nucleotide sequence ID" value="NZ_FQVH01000004.1"/>
</dbReference>
<dbReference type="OrthoDB" id="9803279at2"/>
<evidence type="ECO:0000256" key="4">
    <source>
        <dbReference type="PIRSR" id="PIRSR640042-2"/>
    </source>
</evidence>
<feature type="active site" description="Nucleophile" evidence="3">
    <location>
        <position position="190"/>
    </location>
</feature>
<feature type="active site" description="Proton donor" evidence="3">
    <location>
        <position position="351"/>
    </location>
</feature>
<dbReference type="Gene3D" id="3.20.110.10">
    <property type="entry name" value="Glycoside hydrolase 38, N terminal domain"/>
    <property type="match status" value="1"/>
</dbReference>
<evidence type="ECO:0000256" key="2">
    <source>
        <dbReference type="ARBA" id="ARBA00023277"/>
    </source>
</evidence>
<dbReference type="GO" id="GO:0005576">
    <property type="term" value="C:extracellular region"/>
    <property type="evidence" value="ECO:0007669"/>
    <property type="project" value="TreeGrafter"/>
</dbReference>
<name>A0A1M4VIB8_9THEO</name>
<dbReference type="PANTHER" id="PTHR41695">
    <property type="entry name" value="1,4-ALPHA-GLUCAN BRANCHING ENZYME RV3031-RELATED"/>
    <property type="match status" value="1"/>
</dbReference>
<dbReference type="CDD" id="cd10792">
    <property type="entry name" value="GH57N_AmyC_like"/>
    <property type="match status" value="1"/>
</dbReference>
<reference evidence="8 9" key="1">
    <citation type="submission" date="2016-11" db="EMBL/GenBank/DDBJ databases">
        <authorList>
            <person name="Jaros S."/>
            <person name="Januszkiewicz K."/>
            <person name="Wedrychowicz H."/>
        </authorList>
    </citation>
    <scope>NUCLEOTIDE SEQUENCE [LARGE SCALE GENOMIC DNA]</scope>
    <source>
        <strain evidence="8 9">DSM 17918</strain>
    </source>
</reference>
<feature type="binding site" evidence="4">
    <location>
        <position position="259"/>
    </location>
    <ligand>
        <name>substrate</name>
    </ligand>
</feature>
<evidence type="ECO:0000259" key="7">
    <source>
        <dbReference type="Pfam" id="PF09210"/>
    </source>
</evidence>
<dbReference type="Proteomes" id="UP000184088">
    <property type="component" value="Unassembled WGS sequence"/>
</dbReference>
<evidence type="ECO:0000256" key="5">
    <source>
        <dbReference type="RuleBase" id="RU361196"/>
    </source>
</evidence>
<gene>
    <name evidence="8" type="ORF">SAMN02746089_00634</name>
</gene>
<organism evidence="8 9">
    <name type="scientific">Caldanaerobius fijiensis DSM 17918</name>
    <dbReference type="NCBI Taxonomy" id="1121256"/>
    <lineage>
        <taxon>Bacteria</taxon>
        <taxon>Bacillati</taxon>
        <taxon>Bacillota</taxon>
        <taxon>Clostridia</taxon>
        <taxon>Thermoanaerobacterales</taxon>
        <taxon>Thermoanaerobacteraceae</taxon>
        <taxon>Caldanaerobius</taxon>
    </lineage>
</organism>
<feature type="domain" description="1,4-alpha-glucan branching enzyme C-terminal" evidence="7">
    <location>
        <begin position="425"/>
        <end position="525"/>
    </location>
</feature>
<dbReference type="InterPro" id="IPR011330">
    <property type="entry name" value="Glyco_hydro/deAcase_b/a-brl"/>
</dbReference>
<dbReference type="GO" id="GO:0030979">
    <property type="term" value="P:alpha-glucan biosynthetic process"/>
    <property type="evidence" value="ECO:0007669"/>
    <property type="project" value="InterPro"/>
</dbReference>
<keyword evidence="9" id="KW-1185">Reference proteome</keyword>
<dbReference type="EMBL" id="FQVH01000004">
    <property type="protein sequence ID" value="SHE68650.1"/>
    <property type="molecule type" value="Genomic_DNA"/>
</dbReference>
<dbReference type="GO" id="GO:0003844">
    <property type="term" value="F:1,4-alpha-glucan branching enzyme activity"/>
    <property type="evidence" value="ECO:0007669"/>
    <property type="project" value="InterPro"/>
</dbReference>
<protein>
    <submittedName>
        <fullName evidence="8">1,4-alpha-glucan branching enzyme</fullName>
    </submittedName>
</protein>
<dbReference type="Pfam" id="PF09210">
    <property type="entry name" value="BE_C"/>
    <property type="match status" value="1"/>
</dbReference>
<dbReference type="InterPro" id="IPR015293">
    <property type="entry name" value="BE_C"/>
</dbReference>
<sequence length="530" mass="62327">MPKGYVAMILHAHLPYVRHPEHPDFLEERWFYEAMSECYIPLLDIFNKLREEKIPYRISMTLTPTLAYMMIDPLLQKRYLRYLDNIIALTEQEIIRTKDQKPFNELAIFYNQRYKTIYNLYIKKYNKDVPAAIRDLQDSGYVEILSSAATHGFLPFMSLYPESIKAQISLGVDTYRKFFGKNPMGFWLPECAYTPEIDEFLKREGIKYIILETHGLIYGKPRPKYGVYAPILTPSGIAAFGRDVESSKQVWSATEGYPGDYNYREFYRDIGFEADYDYIKPFIHPDGIRLSTGIKYYRITGKTEQKQPYVRQNAVYKAAEHAANFMFNREQQINYLSSIMDRPPLVVCPYDAELFGHWWFEGPEWLDCLLRKTYFDTNIYQFITLSDYLNMFPVNQVVSPNPSSWGNKGYYEVWLNASNDWIYRHLHRAEERMTQMANAYKNATGIVKEALNQAARELLLAQASDWAFIMDSGTTVDYAKMRFNMHIERFNKICDLILSNNIDESWLRAVNYSDNIFPDIDYSVYASEMK</sequence>
<dbReference type="PANTHER" id="PTHR41695:SF1">
    <property type="entry name" value="1,4-ALPHA-GLUCAN BRANCHING ENZYME TK1436"/>
    <property type="match status" value="1"/>
</dbReference>
<dbReference type="InterPro" id="IPR037090">
    <property type="entry name" value="57_glycoside_trans_central"/>
</dbReference>
<feature type="binding site" evidence="4">
    <location>
        <position position="242"/>
    </location>
    <ligand>
        <name>substrate</name>
    </ligand>
</feature>
<feature type="domain" description="Glycoside hydrolase family 57 N-terminal" evidence="6">
    <location>
        <begin position="7"/>
        <end position="393"/>
    </location>
</feature>
<evidence type="ECO:0000256" key="3">
    <source>
        <dbReference type="PIRSR" id="PIRSR640042-1"/>
    </source>
</evidence>
<dbReference type="InterPro" id="IPR027291">
    <property type="entry name" value="Glyco_hydro_38_N_sf"/>
</dbReference>
<dbReference type="STRING" id="1121256.SAMN02746089_00634"/>
<dbReference type="Pfam" id="PF03065">
    <property type="entry name" value="Glyco_hydro_57"/>
    <property type="match status" value="1"/>
</dbReference>
<evidence type="ECO:0000256" key="1">
    <source>
        <dbReference type="ARBA" id="ARBA00006821"/>
    </source>
</evidence>
<dbReference type="InterPro" id="IPR040042">
    <property type="entry name" value="Branching_enz_MT3115-like"/>
</dbReference>
<evidence type="ECO:0000259" key="6">
    <source>
        <dbReference type="Pfam" id="PF03065"/>
    </source>
</evidence>
<dbReference type="Gene3D" id="1.20.1430.10">
    <property type="entry name" value="Families 57/38 glycoside transferase, middle domain"/>
    <property type="match status" value="1"/>
</dbReference>
<dbReference type="SUPFAM" id="SSF88713">
    <property type="entry name" value="Glycoside hydrolase/deacetylase"/>
    <property type="match status" value="1"/>
</dbReference>
<dbReference type="InterPro" id="IPR028995">
    <property type="entry name" value="Glyco_hydro_57/38_cen_sf"/>
</dbReference>
<evidence type="ECO:0000313" key="9">
    <source>
        <dbReference type="Proteomes" id="UP000184088"/>
    </source>
</evidence>
<dbReference type="AlphaFoldDB" id="A0A1M4VIB8"/>
<dbReference type="SUPFAM" id="SSF88688">
    <property type="entry name" value="Families 57/38 glycoside transferase middle domain"/>
    <property type="match status" value="1"/>
</dbReference>
<feature type="binding site" evidence="4">
    <location>
        <position position="465"/>
    </location>
    <ligand>
        <name>substrate</name>
    </ligand>
</feature>
<dbReference type="InterPro" id="IPR004300">
    <property type="entry name" value="Glyco_hydro_57_N"/>
</dbReference>
<feature type="binding site" evidence="4">
    <location>
        <position position="405"/>
    </location>
    <ligand>
        <name>substrate</name>
    </ligand>
</feature>
<accession>A0A1M4VIB8</accession>
<keyword evidence="2 5" id="KW-0119">Carbohydrate metabolism</keyword>